<dbReference type="Proteomes" id="UP001165079">
    <property type="component" value="Unassembled WGS sequence"/>
</dbReference>
<organism evidence="1 2">
    <name type="scientific">Actinorhabdospora filicis</name>
    <dbReference type="NCBI Taxonomy" id="1785913"/>
    <lineage>
        <taxon>Bacteria</taxon>
        <taxon>Bacillati</taxon>
        <taxon>Actinomycetota</taxon>
        <taxon>Actinomycetes</taxon>
        <taxon>Micromonosporales</taxon>
        <taxon>Micromonosporaceae</taxon>
        <taxon>Actinorhabdospora</taxon>
    </lineage>
</organism>
<proteinExistence type="predicted"/>
<evidence type="ECO:0000313" key="2">
    <source>
        <dbReference type="Proteomes" id="UP001165079"/>
    </source>
</evidence>
<dbReference type="AlphaFoldDB" id="A0A9W6SGD5"/>
<dbReference type="Pfam" id="PF14013">
    <property type="entry name" value="MT0933_antitox"/>
    <property type="match status" value="1"/>
</dbReference>
<accession>A0A9W6SGD5</accession>
<sequence>MGIDDKIREGIDKVKGLVNQHDDKIDAGVDKAADFVNDKTGGKYSDKVDGVAEKIKGMTGDNAPAAQPEDAQPQQ</sequence>
<name>A0A9W6SGD5_9ACTN</name>
<evidence type="ECO:0008006" key="3">
    <source>
        <dbReference type="Google" id="ProtNLM"/>
    </source>
</evidence>
<dbReference type="RefSeq" id="WP_285660614.1">
    <property type="nucleotide sequence ID" value="NZ_BSTX01000001.1"/>
</dbReference>
<dbReference type="InterPro" id="IPR028037">
    <property type="entry name" value="Antitoxin_Rv0909/MT0933"/>
</dbReference>
<gene>
    <name evidence="1" type="ORF">Afil01_01840</name>
</gene>
<keyword evidence="2" id="KW-1185">Reference proteome</keyword>
<reference evidence="1" key="1">
    <citation type="submission" date="2023-03" db="EMBL/GenBank/DDBJ databases">
        <title>Actinorhabdospora filicis NBRC 111898.</title>
        <authorList>
            <person name="Ichikawa N."/>
            <person name="Sato H."/>
            <person name="Tonouchi N."/>
        </authorList>
    </citation>
    <scope>NUCLEOTIDE SEQUENCE</scope>
    <source>
        <strain evidence="1">NBRC 111898</strain>
    </source>
</reference>
<protein>
    <recommendedName>
        <fullName evidence="3">MT0933-like antitoxin protein</fullName>
    </recommendedName>
</protein>
<comment type="caution">
    <text evidence="1">The sequence shown here is derived from an EMBL/GenBank/DDBJ whole genome shotgun (WGS) entry which is preliminary data.</text>
</comment>
<dbReference type="EMBL" id="BSTX01000001">
    <property type="protein sequence ID" value="GLZ75377.1"/>
    <property type="molecule type" value="Genomic_DNA"/>
</dbReference>
<evidence type="ECO:0000313" key="1">
    <source>
        <dbReference type="EMBL" id="GLZ75377.1"/>
    </source>
</evidence>